<dbReference type="PANTHER" id="PTHR34667">
    <property type="entry name" value="D-AMINOACYL-TRNA DEACYLASE"/>
    <property type="match status" value="1"/>
</dbReference>
<dbReference type="SUPFAM" id="SSF142535">
    <property type="entry name" value="AF0625-like"/>
    <property type="match status" value="1"/>
</dbReference>
<accession>T1C951</accession>
<organism evidence="1">
    <name type="scientific">mine drainage metagenome</name>
    <dbReference type="NCBI Taxonomy" id="410659"/>
    <lineage>
        <taxon>unclassified sequences</taxon>
        <taxon>metagenomes</taxon>
        <taxon>ecological metagenomes</taxon>
    </lineage>
</organism>
<dbReference type="Pfam" id="PF04414">
    <property type="entry name" value="tRNA_deacylase"/>
    <property type="match status" value="1"/>
</dbReference>
<dbReference type="InterPro" id="IPR007508">
    <property type="entry name" value="DtdA"/>
</dbReference>
<dbReference type="PANTHER" id="PTHR34667:SF1">
    <property type="entry name" value="D-AMINOACYL-TRNA DEACYLASE"/>
    <property type="match status" value="1"/>
</dbReference>
<dbReference type="EMBL" id="AUZX01002129">
    <property type="protein sequence ID" value="EQD77578.1"/>
    <property type="molecule type" value="Genomic_DNA"/>
</dbReference>
<sequence length="134" mass="14947">NLLIHKNKALFLSTESLLYEDYPEQKFSGSLEIENIIYLSKHSSSKDISSLTVHPMGNFETAVLGGQMGKLSLASPELMCDTLRRIREQYKGEKFSVTLEATHHGPLSNVPGFFAEIGTTEKDWKDQDALKAVS</sequence>
<reference evidence="1" key="2">
    <citation type="journal article" date="2014" name="ISME J.">
        <title>Microbial stratification in low pH oxic and suboxic macroscopic growths along an acid mine drainage.</title>
        <authorList>
            <person name="Mendez-Garcia C."/>
            <person name="Mesa V."/>
            <person name="Sprenger R.R."/>
            <person name="Richter M."/>
            <person name="Diez M.S."/>
            <person name="Solano J."/>
            <person name="Bargiela R."/>
            <person name="Golyshina O.V."/>
            <person name="Manteca A."/>
            <person name="Ramos J.L."/>
            <person name="Gallego J.R."/>
            <person name="Llorente I."/>
            <person name="Martins Dos Santos V.A."/>
            <person name="Jensen O.N."/>
            <person name="Pelaez A.I."/>
            <person name="Sanchez J."/>
            <person name="Ferrer M."/>
        </authorList>
    </citation>
    <scope>NUCLEOTIDE SEQUENCE</scope>
</reference>
<feature type="non-terminal residue" evidence="1">
    <location>
        <position position="1"/>
    </location>
</feature>
<dbReference type="Gene3D" id="3.40.630.50">
    <property type="entry name" value="AF0625-like"/>
    <property type="match status" value="1"/>
</dbReference>
<proteinExistence type="predicted"/>
<dbReference type="GO" id="GO:0051499">
    <property type="term" value="F:D-aminoacyl-tRNA deacylase activity"/>
    <property type="evidence" value="ECO:0007669"/>
    <property type="project" value="InterPro"/>
</dbReference>
<dbReference type="EC" id="3.1.-.-" evidence="1"/>
<reference evidence="1" key="1">
    <citation type="submission" date="2013-08" db="EMBL/GenBank/DDBJ databases">
        <authorList>
            <person name="Mendez C."/>
            <person name="Richter M."/>
            <person name="Ferrer M."/>
            <person name="Sanchez J."/>
        </authorList>
    </citation>
    <scope>NUCLEOTIDE SEQUENCE</scope>
</reference>
<dbReference type="AlphaFoldDB" id="T1C951"/>
<keyword evidence="1" id="KW-0378">Hydrolase</keyword>
<evidence type="ECO:0000313" key="1">
    <source>
        <dbReference type="EMBL" id="EQD77578.1"/>
    </source>
</evidence>
<protein>
    <submittedName>
        <fullName evidence="1">D-aminoacyl-tRNA deacylase</fullName>
        <ecNumber evidence="1">3.1.-.-</ecNumber>
    </submittedName>
</protein>
<gene>
    <name evidence="1" type="ORF">B1A_02892</name>
</gene>
<name>T1C951_9ZZZZ</name>
<comment type="caution">
    <text evidence="1">The sequence shown here is derived from an EMBL/GenBank/DDBJ whole genome shotgun (WGS) entry which is preliminary data.</text>
</comment>
<feature type="non-terminal residue" evidence="1">
    <location>
        <position position="134"/>
    </location>
</feature>